<comment type="caution">
    <text evidence="7">The sequence shown here is derived from an EMBL/GenBank/DDBJ whole genome shotgun (WGS) entry which is preliminary data.</text>
</comment>
<comment type="similarity">
    <text evidence="2">Belongs to the acetate uptake transporter (AceTr) (TC 2.A.96) family.</text>
</comment>
<evidence type="ECO:0000256" key="1">
    <source>
        <dbReference type="ARBA" id="ARBA00004141"/>
    </source>
</evidence>
<organism evidence="7 8">
    <name type="scientific">Pseudocercospora eumusae</name>
    <dbReference type="NCBI Taxonomy" id="321146"/>
    <lineage>
        <taxon>Eukaryota</taxon>
        <taxon>Fungi</taxon>
        <taxon>Dikarya</taxon>
        <taxon>Ascomycota</taxon>
        <taxon>Pezizomycotina</taxon>
        <taxon>Dothideomycetes</taxon>
        <taxon>Dothideomycetidae</taxon>
        <taxon>Mycosphaerellales</taxon>
        <taxon>Mycosphaerellaceae</taxon>
        <taxon>Pseudocercospora</taxon>
    </lineage>
</organism>
<dbReference type="AlphaFoldDB" id="A0A139H1J7"/>
<dbReference type="OrthoDB" id="3648309at2759"/>
<keyword evidence="4 6" id="KW-1133">Transmembrane helix</keyword>
<evidence type="ECO:0000313" key="8">
    <source>
        <dbReference type="Proteomes" id="UP000070133"/>
    </source>
</evidence>
<keyword evidence="5 6" id="KW-0472">Membrane</keyword>
<protein>
    <submittedName>
        <fullName evidence="7">Uncharacterized protein</fullName>
    </submittedName>
</protein>
<feature type="transmembrane region" description="Helical" evidence="6">
    <location>
        <begin position="163"/>
        <end position="188"/>
    </location>
</feature>
<name>A0A139H1J7_9PEZI</name>
<evidence type="ECO:0000256" key="6">
    <source>
        <dbReference type="SAM" id="Phobius"/>
    </source>
</evidence>
<comment type="subcellular location">
    <subcellularLocation>
        <location evidence="1">Membrane</location>
        <topology evidence="1">Multi-pass membrane protein</topology>
    </subcellularLocation>
</comment>
<evidence type="ECO:0000256" key="4">
    <source>
        <dbReference type="ARBA" id="ARBA00022989"/>
    </source>
</evidence>
<evidence type="ECO:0000313" key="7">
    <source>
        <dbReference type="EMBL" id="KXS96282.1"/>
    </source>
</evidence>
<keyword evidence="8" id="KW-1185">Reference proteome</keyword>
<dbReference type="EMBL" id="LFZN01000180">
    <property type="protein sequence ID" value="KXS96282.1"/>
    <property type="molecule type" value="Genomic_DNA"/>
</dbReference>
<evidence type="ECO:0000256" key="3">
    <source>
        <dbReference type="ARBA" id="ARBA00022692"/>
    </source>
</evidence>
<gene>
    <name evidence="7" type="ORF">AC578_3879</name>
</gene>
<feature type="transmembrane region" description="Helical" evidence="6">
    <location>
        <begin position="200"/>
        <end position="220"/>
    </location>
</feature>
<feature type="transmembrane region" description="Helical" evidence="6">
    <location>
        <begin position="227"/>
        <end position="249"/>
    </location>
</feature>
<keyword evidence="3 6" id="KW-0812">Transmembrane</keyword>
<dbReference type="InterPro" id="IPR051633">
    <property type="entry name" value="AceTr"/>
</dbReference>
<dbReference type="PANTHER" id="PTHR31123:SF7">
    <property type="entry name" value="MARVEL DOMAIN-CONTAINING PROTEIN"/>
    <property type="match status" value="1"/>
</dbReference>
<sequence length="309" mass="33570">MARYKNLHHDPHSPFSLFSHSSSVDQEEKNIFCFLEPEAMAHEDRIEQLEDLKNVETNAHFYEKLASGRIATSEASASTISGDVKGHTQPYYIPVPITLKAQLGSPTALAVGAFATTLTTLSFALMGFRGLGVTNAFVGNFFAVAGIGMAVSANWELVLGNTYAYTVLFAFGMFYLGFGVIVTPFFGVAESYGGAHTPEYNNALGFFVLMWAVWNLFFLLGSLPLNLVYIGIFFTVQMAFTLAAAAYFLVADGKTETASAVNTAAGAFAFASGMLGYYTVANLMCSESLHFSFPMGDTSRFFRKKQKSA</sequence>
<dbReference type="Proteomes" id="UP000070133">
    <property type="component" value="Unassembled WGS sequence"/>
</dbReference>
<dbReference type="GO" id="GO:0015123">
    <property type="term" value="F:acetate transmembrane transporter activity"/>
    <property type="evidence" value="ECO:0007669"/>
    <property type="project" value="TreeGrafter"/>
</dbReference>
<feature type="transmembrane region" description="Helical" evidence="6">
    <location>
        <begin position="261"/>
        <end position="280"/>
    </location>
</feature>
<feature type="transmembrane region" description="Helical" evidence="6">
    <location>
        <begin position="132"/>
        <end position="151"/>
    </location>
</feature>
<dbReference type="PANTHER" id="PTHR31123">
    <property type="entry name" value="ACCUMULATION OF DYADS PROTEIN 2-RELATED"/>
    <property type="match status" value="1"/>
</dbReference>
<accession>A0A139H1J7</accession>
<dbReference type="Pfam" id="PF01184">
    <property type="entry name" value="Gpr1_Fun34_YaaH"/>
    <property type="match status" value="1"/>
</dbReference>
<feature type="transmembrane region" description="Helical" evidence="6">
    <location>
        <begin position="107"/>
        <end position="126"/>
    </location>
</feature>
<dbReference type="GO" id="GO:0005886">
    <property type="term" value="C:plasma membrane"/>
    <property type="evidence" value="ECO:0007669"/>
    <property type="project" value="TreeGrafter"/>
</dbReference>
<reference evidence="7 8" key="1">
    <citation type="submission" date="2015-07" db="EMBL/GenBank/DDBJ databases">
        <title>Comparative genomics of the Sigatoka disease complex on banana suggests a link between parallel evolutionary changes in Pseudocercospora fijiensis and Pseudocercospora eumusae and increased virulence on the banana host.</title>
        <authorList>
            <person name="Chang T.-C."/>
            <person name="Salvucci A."/>
            <person name="Crous P.W."/>
            <person name="Stergiopoulos I."/>
        </authorList>
    </citation>
    <scope>NUCLEOTIDE SEQUENCE [LARGE SCALE GENOMIC DNA]</scope>
    <source>
        <strain evidence="7 8">CBS 114824</strain>
    </source>
</reference>
<evidence type="ECO:0000256" key="2">
    <source>
        <dbReference type="ARBA" id="ARBA00005587"/>
    </source>
</evidence>
<evidence type="ECO:0000256" key="5">
    <source>
        <dbReference type="ARBA" id="ARBA00023136"/>
    </source>
</evidence>
<dbReference type="InterPro" id="IPR000791">
    <property type="entry name" value="Gpr1/Fun34/SatP-like"/>
</dbReference>
<proteinExistence type="inferred from homology"/>